<protein>
    <recommendedName>
        <fullName evidence="4">Prepilin-type N-terminal cleavage/methylation domain-containing protein</fullName>
    </recommendedName>
</protein>
<dbReference type="AlphaFoldDB" id="A0A316DPX5"/>
<accession>A0A316DPX5</accession>
<evidence type="ECO:0000313" key="3">
    <source>
        <dbReference type="Proteomes" id="UP000245430"/>
    </source>
</evidence>
<dbReference type="Proteomes" id="UP000245430">
    <property type="component" value="Unassembled WGS sequence"/>
</dbReference>
<proteinExistence type="predicted"/>
<organism evidence="2 3">
    <name type="scientific">Xanthomarina spongicola</name>
    <dbReference type="NCBI Taxonomy" id="570520"/>
    <lineage>
        <taxon>Bacteria</taxon>
        <taxon>Pseudomonadati</taxon>
        <taxon>Bacteroidota</taxon>
        <taxon>Flavobacteriia</taxon>
        <taxon>Flavobacteriales</taxon>
        <taxon>Flavobacteriaceae</taxon>
        <taxon>Xanthomarina</taxon>
    </lineage>
</organism>
<sequence length="112" mass="13187">MVILKKLKASTLMETLVATVLIIIVFIITSMILNNLFSGSIKNNTQAIDTYLKELQYLQFHDKIDLPYSEDYNHWEISIEKYDNNKFQQIEIEALNKQTNKTITKKYIEQIQ</sequence>
<keyword evidence="1" id="KW-0812">Transmembrane</keyword>
<gene>
    <name evidence="2" type="ORF">LX78_01375</name>
</gene>
<keyword evidence="3" id="KW-1185">Reference proteome</keyword>
<dbReference type="EMBL" id="QGGP01000002">
    <property type="protein sequence ID" value="PWK20024.1"/>
    <property type="molecule type" value="Genomic_DNA"/>
</dbReference>
<keyword evidence="1" id="KW-1133">Transmembrane helix</keyword>
<feature type="transmembrane region" description="Helical" evidence="1">
    <location>
        <begin position="12"/>
        <end position="33"/>
    </location>
</feature>
<evidence type="ECO:0008006" key="4">
    <source>
        <dbReference type="Google" id="ProtNLM"/>
    </source>
</evidence>
<reference evidence="2 3" key="1">
    <citation type="submission" date="2018-05" db="EMBL/GenBank/DDBJ databases">
        <title>Genomic Encyclopedia of Archaeal and Bacterial Type Strains, Phase II (KMG-II): from individual species to whole genera.</title>
        <authorList>
            <person name="Goeker M."/>
        </authorList>
    </citation>
    <scope>NUCLEOTIDE SEQUENCE [LARGE SCALE GENOMIC DNA]</scope>
    <source>
        <strain evidence="2 3">DSM 22637</strain>
    </source>
</reference>
<evidence type="ECO:0000313" key="2">
    <source>
        <dbReference type="EMBL" id="PWK20024.1"/>
    </source>
</evidence>
<name>A0A316DPX5_9FLAO</name>
<comment type="caution">
    <text evidence="2">The sequence shown here is derived from an EMBL/GenBank/DDBJ whole genome shotgun (WGS) entry which is preliminary data.</text>
</comment>
<dbReference type="OrthoDB" id="1190115at2"/>
<evidence type="ECO:0000256" key="1">
    <source>
        <dbReference type="SAM" id="Phobius"/>
    </source>
</evidence>
<keyword evidence="1" id="KW-0472">Membrane</keyword>